<evidence type="ECO:0000313" key="5">
    <source>
        <dbReference type="Proteomes" id="UP000663845"/>
    </source>
</evidence>
<evidence type="ECO:0000313" key="3">
    <source>
        <dbReference type="EMBL" id="CAF3614804.1"/>
    </source>
</evidence>
<dbReference type="AlphaFoldDB" id="A0A815MKK0"/>
<dbReference type="EMBL" id="CAJOAY010000280">
    <property type="protein sequence ID" value="CAF3614804.1"/>
    <property type="molecule type" value="Genomic_DNA"/>
</dbReference>
<gene>
    <name evidence="2" type="ORF">JYZ213_LOCUS39188</name>
    <name evidence="3" type="ORF">OKA104_LOCUS7311</name>
    <name evidence="4" type="ORF">OXD698_LOCUS11231</name>
    <name evidence="1" type="ORF">VCS650_LOCUS1232</name>
</gene>
<name>A0A815MKK0_9BILA</name>
<dbReference type="Proteomes" id="UP000663845">
    <property type="component" value="Unassembled WGS sequence"/>
</dbReference>
<organism evidence="2 5">
    <name type="scientific">Adineta steineri</name>
    <dbReference type="NCBI Taxonomy" id="433720"/>
    <lineage>
        <taxon>Eukaryota</taxon>
        <taxon>Metazoa</taxon>
        <taxon>Spiralia</taxon>
        <taxon>Gnathifera</taxon>
        <taxon>Rotifera</taxon>
        <taxon>Eurotatoria</taxon>
        <taxon>Bdelloidea</taxon>
        <taxon>Adinetida</taxon>
        <taxon>Adinetidae</taxon>
        <taxon>Adineta</taxon>
    </lineage>
</organism>
<evidence type="ECO:0000313" key="2">
    <source>
        <dbReference type="EMBL" id="CAF1424547.1"/>
    </source>
</evidence>
<sequence length="166" mass="18892">MAEIVVEIFARVVLEAVAVVITGAIREGIKEHRSKKSAVPSQKQNRSPTKHNRAVLIAASNITFGNDCERLVNIAFKTSQAFPNIMGKYADVHRYLCEELAKHYPNEKFHIIIGQNDKFGFSIDDGQYSAEIKQDRYNVLIFTTKQNSNTKFDTHDANSQMLFKWN</sequence>
<dbReference type="Proteomes" id="UP000663844">
    <property type="component" value="Unassembled WGS sequence"/>
</dbReference>
<reference evidence="2" key="1">
    <citation type="submission" date="2021-02" db="EMBL/GenBank/DDBJ databases">
        <authorList>
            <person name="Nowell W R."/>
        </authorList>
    </citation>
    <scope>NUCLEOTIDE SEQUENCE</scope>
</reference>
<dbReference type="EMBL" id="CAJNOG010001241">
    <property type="protein sequence ID" value="CAF1424547.1"/>
    <property type="molecule type" value="Genomic_DNA"/>
</dbReference>
<dbReference type="Proteomes" id="UP000663891">
    <property type="component" value="Unassembled WGS sequence"/>
</dbReference>
<dbReference type="Proteomes" id="UP000663881">
    <property type="component" value="Unassembled WGS sequence"/>
</dbReference>
<dbReference type="OrthoDB" id="9986668at2759"/>
<evidence type="ECO:0000313" key="1">
    <source>
        <dbReference type="EMBL" id="CAF0750948.1"/>
    </source>
</evidence>
<evidence type="ECO:0000313" key="4">
    <source>
        <dbReference type="EMBL" id="CAF3685604.1"/>
    </source>
</evidence>
<dbReference type="EMBL" id="CAJNON010000006">
    <property type="protein sequence ID" value="CAF0750948.1"/>
    <property type="molecule type" value="Genomic_DNA"/>
</dbReference>
<comment type="caution">
    <text evidence="2">The sequence shown here is derived from an EMBL/GenBank/DDBJ whole genome shotgun (WGS) entry which is preliminary data.</text>
</comment>
<dbReference type="EMBL" id="CAJOAZ010000623">
    <property type="protein sequence ID" value="CAF3685604.1"/>
    <property type="molecule type" value="Genomic_DNA"/>
</dbReference>
<protein>
    <submittedName>
        <fullName evidence="2">Uncharacterized protein</fullName>
    </submittedName>
</protein>
<proteinExistence type="predicted"/>
<accession>A0A815MKK0</accession>